<sequence length="74" mass="8387">MEKHGNVTGEFHIGVAHPNPVYCRSCRFAHGPAPWADKPEKGNCIMYPYESGEIKPNSVAFEGKPCKFYMKDER</sequence>
<organism evidence="1">
    <name type="scientific">Siphoviridae sp. ctoRD1</name>
    <dbReference type="NCBI Taxonomy" id="2825669"/>
    <lineage>
        <taxon>Viruses</taxon>
        <taxon>Duplodnaviria</taxon>
        <taxon>Heunggongvirae</taxon>
        <taxon>Uroviricota</taxon>
        <taxon>Caudoviricetes</taxon>
    </lineage>
</organism>
<protein>
    <submittedName>
        <fullName evidence="1">Uncharacterized protein</fullName>
    </submittedName>
</protein>
<dbReference type="EMBL" id="BK015641">
    <property type="protein sequence ID" value="DAE17512.1"/>
    <property type="molecule type" value="Genomic_DNA"/>
</dbReference>
<proteinExistence type="predicted"/>
<accession>A0A8S5QEK9</accession>
<evidence type="ECO:0000313" key="1">
    <source>
        <dbReference type="EMBL" id="DAE17512.1"/>
    </source>
</evidence>
<name>A0A8S5QEK9_9CAUD</name>
<reference evidence="1" key="1">
    <citation type="journal article" date="2021" name="Proc. Natl. Acad. Sci. U.S.A.">
        <title>A Catalog of Tens of Thousands of Viruses from Human Metagenomes Reveals Hidden Associations with Chronic Diseases.</title>
        <authorList>
            <person name="Tisza M.J."/>
            <person name="Buck C.B."/>
        </authorList>
    </citation>
    <scope>NUCLEOTIDE SEQUENCE</scope>
    <source>
        <strain evidence="1">CtoRD1</strain>
    </source>
</reference>